<dbReference type="RefSeq" id="WP_321537016.1">
    <property type="nucleotide sequence ID" value="NZ_JARGDL010000032.1"/>
</dbReference>
<feature type="transmembrane region" description="Helical" evidence="1">
    <location>
        <begin position="66"/>
        <end position="88"/>
    </location>
</feature>
<keyword evidence="1" id="KW-1133">Transmembrane helix</keyword>
<feature type="transmembrane region" description="Helical" evidence="1">
    <location>
        <begin position="94"/>
        <end position="112"/>
    </location>
</feature>
<evidence type="ECO:0000256" key="1">
    <source>
        <dbReference type="SAM" id="Phobius"/>
    </source>
</evidence>
<dbReference type="Proteomes" id="UP001221302">
    <property type="component" value="Unassembled WGS sequence"/>
</dbReference>
<dbReference type="AlphaFoldDB" id="A0AAE3TDA0"/>
<evidence type="ECO:0000313" key="2">
    <source>
        <dbReference type="EMBL" id="MDF1613243.1"/>
    </source>
</evidence>
<feature type="transmembrane region" description="Helical" evidence="1">
    <location>
        <begin position="39"/>
        <end position="59"/>
    </location>
</feature>
<sequence length="119" mass="12965">MCLLPGIFLIVSGILLLFFPVPAQSLFDLPSVDFLQKPIALAMGVRQFSIGLTITVLSLKKQAKALAYVMLIGAIVPLSDFIIFTPIIGILSALRHFATVPFIFGIGLYLLIKSNKKMT</sequence>
<reference evidence="2" key="1">
    <citation type="submission" date="2023-03" db="EMBL/GenBank/DDBJ databases">
        <title>Stygiobacter electus gen. nov., sp. nov., facultatively anaerobic thermotolerant bacterium of the class Ignavibacteria from a well of Yessentuki mineral water deposit.</title>
        <authorList>
            <person name="Podosokorskaya O.A."/>
            <person name="Elcheninov A.G."/>
            <person name="Petrova N.F."/>
            <person name="Zavarzina D.G."/>
            <person name="Kublanov I.V."/>
            <person name="Merkel A.Y."/>
        </authorList>
    </citation>
    <scope>NUCLEOTIDE SEQUENCE</scope>
    <source>
        <strain evidence="2">09-Me</strain>
    </source>
</reference>
<dbReference type="EMBL" id="JARGDL010000032">
    <property type="protein sequence ID" value="MDF1613243.1"/>
    <property type="molecule type" value="Genomic_DNA"/>
</dbReference>
<keyword evidence="3" id="KW-1185">Reference proteome</keyword>
<keyword evidence="1" id="KW-0472">Membrane</keyword>
<proteinExistence type="predicted"/>
<name>A0AAE3TDA0_9BACT</name>
<keyword evidence="1" id="KW-0812">Transmembrane</keyword>
<evidence type="ECO:0000313" key="3">
    <source>
        <dbReference type="Proteomes" id="UP001221302"/>
    </source>
</evidence>
<accession>A0AAE3TDA0</accession>
<dbReference type="InterPro" id="IPR025363">
    <property type="entry name" value="DUF4267"/>
</dbReference>
<dbReference type="Pfam" id="PF14087">
    <property type="entry name" value="DUF4267"/>
    <property type="match status" value="1"/>
</dbReference>
<comment type="caution">
    <text evidence="2">The sequence shown here is derived from an EMBL/GenBank/DDBJ whole genome shotgun (WGS) entry which is preliminary data.</text>
</comment>
<organism evidence="2 3">
    <name type="scientific">Stygiobacter electus</name>
    <dbReference type="NCBI Taxonomy" id="3032292"/>
    <lineage>
        <taxon>Bacteria</taxon>
        <taxon>Pseudomonadati</taxon>
        <taxon>Ignavibacteriota</taxon>
        <taxon>Ignavibacteria</taxon>
        <taxon>Ignavibacteriales</taxon>
        <taxon>Melioribacteraceae</taxon>
        <taxon>Stygiobacter</taxon>
    </lineage>
</organism>
<gene>
    <name evidence="2" type="ORF">P0M35_13855</name>
</gene>
<protein>
    <submittedName>
        <fullName evidence="2">DUF4267 domain-containing protein</fullName>
    </submittedName>
</protein>